<dbReference type="OrthoDB" id="5507507at2"/>
<dbReference type="Pfam" id="PF02368">
    <property type="entry name" value="Big_2"/>
    <property type="match status" value="1"/>
</dbReference>
<feature type="domain" description="Ig-like" evidence="1">
    <location>
        <begin position="198"/>
        <end position="294"/>
    </location>
</feature>
<organism evidence="2 3">
    <name type="scientific">Anaeroplasma bactoclasticum</name>
    <dbReference type="NCBI Taxonomy" id="2088"/>
    <lineage>
        <taxon>Bacteria</taxon>
        <taxon>Bacillati</taxon>
        <taxon>Mycoplasmatota</taxon>
        <taxon>Mollicutes</taxon>
        <taxon>Anaeroplasmatales</taxon>
        <taxon>Anaeroplasmataceae</taxon>
        <taxon>Anaeroplasma</taxon>
    </lineage>
</organism>
<dbReference type="InterPro" id="IPR008964">
    <property type="entry name" value="Invasin/intimin_cell_adhesion"/>
</dbReference>
<dbReference type="InParanoid" id="A0A397RXN3"/>
<dbReference type="Gene3D" id="3.40.50.11970">
    <property type="match status" value="1"/>
</dbReference>
<evidence type="ECO:0000313" key="2">
    <source>
        <dbReference type="EMBL" id="RIA78468.1"/>
    </source>
</evidence>
<dbReference type="SUPFAM" id="SSF49373">
    <property type="entry name" value="Invasin/intimin cell-adhesion fragments"/>
    <property type="match status" value="1"/>
</dbReference>
<dbReference type="SMART" id="SM00635">
    <property type="entry name" value="BID_2"/>
    <property type="match status" value="1"/>
</dbReference>
<gene>
    <name evidence="2" type="ORF">EI71_00028</name>
</gene>
<dbReference type="PANTHER" id="PTHR37835:SF1">
    <property type="entry name" value="ALPHA-CLOSTRIPAIN"/>
    <property type="match status" value="1"/>
</dbReference>
<proteinExistence type="predicted"/>
<dbReference type="InterPro" id="IPR003343">
    <property type="entry name" value="Big_2"/>
</dbReference>
<evidence type="ECO:0000259" key="1">
    <source>
        <dbReference type="PROSITE" id="PS50835"/>
    </source>
</evidence>
<accession>A0A397RXN3</accession>
<protein>
    <submittedName>
        <fullName evidence="2">Ig-like protein group 2</fullName>
    </submittedName>
</protein>
<dbReference type="InterPro" id="IPR005077">
    <property type="entry name" value="Peptidase_C11"/>
</dbReference>
<evidence type="ECO:0000313" key="3">
    <source>
        <dbReference type="Proteomes" id="UP000266506"/>
    </source>
</evidence>
<dbReference type="Gene3D" id="2.60.40.1080">
    <property type="match status" value="1"/>
</dbReference>
<dbReference type="Proteomes" id="UP000266506">
    <property type="component" value="Unassembled WGS sequence"/>
</dbReference>
<keyword evidence="3" id="KW-1185">Reference proteome</keyword>
<dbReference type="PANTHER" id="PTHR37835">
    <property type="entry name" value="ALPHA-CLOSTRIPAIN"/>
    <property type="match status" value="1"/>
</dbReference>
<sequence length="665" mass="71622">MKKIISRIAFAFMAFALAFVFLGQVSVRTSASEVKAERTLRVADTNYKLVTSKSQLVVGRKVIIAANNANYAVSATQGSSYRGAETFTKSGSYAIPSSNVGLFTLANGTKSGTYGFYDDNYGYLYSTSNGTLKADAAHDGYSSFTLTFATNGNVTAKVYSKSLYIRYYSGSVAFACSTTKSNIYLYQAEEATTEPEQPTTVAVTGVSLDRTSATVEAGKTFALTATVKPSNATNKSVTWASSNTTVATVSNGTVTARAAGSANITVTTADGGYKATCAVTVTKASSTEPEQPTTNKAAWTIMIYMCGADLESNYGLATSDIQEILSVSGQPSDVNIIIQTGGAKKWKTTYGINANYTQRYHVANKKLVLDSQTSLVNMGQASSFASFLQWGLTSYPAEKTGVIMWNHGGAMRGVCYDEKNSDDCLLNSEVKSALSTAFANTGRTAKLEFIGYDACLMSVQDVAEFNSQYFNYMIASEESESGYGWDYDTWVDDLYAKKSTTTILKAVVDGFIQDNGGTYSSSNNQTLAYLNLAYMAAYKNAWETMATKLASKLTSSNKNSFNTLVKSVKHYADSDYTYFGTFDAKDFVNKLAANSTFNPGSTYTNAVLSAFNNLVEYSSCGRGAGNSYGLCMFWSVSSYCAKGTYYTASQTNFSNWRSLVSTYGA</sequence>
<dbReference type="EMBL" id="QXEV01000001">
    <property type="protein sequence ID" value="RIA78468.1"/>
    <property type="molecule type" value="Genomic_DNA"/>
</dbReference>
<dbReference type="RefSeq" id="WP_119015216.1">
    <property type="nucleotide sequence ID" value="NZ_QXEV01000001.1"/>
</dbReference>
<dbReference type="PROSITE" id="PS50835">
    <property type="entry name" value="IG_LIKE"/>
    <property type="match status" value="1"/>
</dbReference>
<dbReference type="AlphaFoldDB" id="A0A397RXN3"/>
<dbReference type="Pfam" id="PF03415">
    <property type="entry name" value="Peptidase_C11"/>
    <property type="match status" value="1"/>
</dbReference>
<comment type="caution">
    <text evidence="2">The sequence shown here is derived from an EMBL/GenBank/DDBJ whole genome shotgun (WGS) entry which is preliminary data.</text>
</comment>
<name>A0A397RXN3_9MOLU</name>
<reference evidence="2 3" key="1">
    <citation type="submission" date="2018-08" db="EMBL/GenBank/DDBJ databases">
        <title>Genomic Encyclopedia of Archaeal and Bacterial Type Strains, Phase II (KMG-II): from individual species to whole genera.</title>
        <authorList>
            <person name="Goeker M."/>
        </authorList>
    </citation>
    <scope>NUCLEOTIDE SEQUENCE [LARGE SCALE GENOMIC DNA]</scope>
    <source>
        <strain evidence="2 3">ATCC 27112</strain>
    </source>
</reference>
<dbReference type="InterPro" id="IPR007110">
    <property type="entry name" value="Ig-like_dom"/>
</dbReference>